<feature type="region of interest" description="Disordered" evidence="1">
    <location>
        <begin position="1"/>
        <end position="44"/>
    </location>
</feature>
<dbReference type="EMBL" id="MJBS01000112">
    <property type="protein sequence ID" value="OHE93775.1"/>
    <property type="molecule type" value="Genomic_DNA"/>
</dbReference>
<feature type="compositionally biased region" description="Basic and acidic residues" evidence="1">
    <location>
        <begin position="25"/>
        <end position="36"/>
    </location>
</feature>
<dbReference type="GeneID" id="34564038"/>
<evidence type="ECO:0000313" key="2">
    <source>
        <dbReference type="EMBL" id="OHE93775.1"/>
    </source>
</evidence>
<proteinExistence type="predicted"/>
<protein>
    <submittedName>
        <fullName evidence="2">Uncharacterized protein</fullName>
    </submittedName>
</protein>
<dbReference type="Proteomes" id="UP000176998">
    <property type="component" value="Unassembled WGS sequence"/>
</dbReference>
<accession>A0A1G4AXD9</accession>
<comment type="caution">
    <text evidence="2">The sequence shown here is derived from an EMBL/GenBank/DDBJ whole genome shotgun (WGS) entry which is preliminary data.</text>
</comment>
<gene>
    <name evidence="2" type="ORF">CORC01_10901</name>
</gene>
<evidence type="ECO:0000256" key="1">
    <source>
        <dbReference type="SAM" id="MobiDB-lite"/>
    </source>
</evidence>
<organism evidence="2 3">
    <name type="scientific">Colletotrichum orchidophilum</name>
    <dbReference type="NCBI Taxonomy" id="1209926"/>
    <lineage>
        <taxon>Eukaryota</taxon>
        <taxon>Fungi</taxon>
        <taxon>Dikarya</taxon>
        <taxon>Ascomycota</taxon>
        <taxon>Pezizomycotina</taxon>
        <taxon>Sordariomycetes</taxon>
        <taxon>Hypocreomycetidae</taxon>
        <taxon>Glomerellales</taxon>
        <taxon>Glomerellaceae</taxon>
        <taxon>Colletotrichum</taxon>
    </lineage>
</organism>
<reference evidence="2 3" key="1">
    <citation type="submission" date="2016-09" db="EMBL/GenBank/DDBJ databases">
        <authorList>
            <person name="Capua I."/>
            <person name="De Benedictis P."/>
            <person name="Joannis T."/>
            <person name="Lombin L.H."/>
            <person name="Cattoli G."/>
        </authorList>
    </citation>
    <scope>NUCLEOTIDE SEQUENCE [LARGE SCALE GENOMIC DNA]</scope>
    <source>
        <strain evidence="2 3">IMI 309357</strain>
    </source>
</reference>
<feature type="compositionally biased region" description="Polar residues" evidence="1">
    <location>
        <begin position="132"/>
        <end position="143"/>
    </location>
</feature>
<feature type="region of interest" description="Disordered" evidence="1">
    <location>
        <begin position="132"/>
        <end position="156"/>
    </location>
</feature>
<dbReference type="RefSeq" id="XP_022470939.1">
    <property type="nucleotide sequence ID" value="XM_022622528.1"/>
</dbReference>
<keyword evidence="3" id="KW-1185">Reference proteome</keyword>
<name>A0A1G4AXD9_9PEZI</name>
<sequence>MPRLRRVFAGWPEDVEKWSQGAQRTEGEHAQQEGKRSGPGWDEGPPSAGALCWCLAASATRSSREEAVAGLGGLPSWTTLARVAQQRQRRMQRKRREAEQHLNLHTVAGSLLAEGHERVRVADLEGKVSKQTCTSGVRIQSTESRPRRRSPSRHQLSLGQLRGAAQWEALVPFEGGRIVFQKPPSKPQELQSLCSVQAFASLEVYLPAIAWERWEHLRLAPADTLVARAISRLEH</sequence>
<evidence type="ECO:0000313" key="3">
    <source>
        <dbReference type="Proteomes" id="UP000176998"/>
    </source>
</evidence>
<dbReference type="AlphaFoldDB" id="A0A1G4AXD9"/>